<evidence type="ECO:0000256" key="20">
    <source>
        <dbReference type="ARBA" id="ARBA00047808"/>
    </source>
</evidence>
<evidence type="ECO:0000256" key="6">
    <source>
        <dbReference type="ARBA" id="ARBA00011245"/>
    </source>
</evidence>
<evidence type="ECO:0000256" key="23">
    <source>
        <dbReference type="PIRNR" id="PIRNR001563"/>
    </source>
</evidence>
<comment type="function">
    <text evidence="2">Functions in two distinct reactions of the de novo folate biosynthetic pathway. Catalyzes the addition of a glutamate residue to dihydropteroate (7,8-dihydropteroate or H2Pte) to form dihydrofolate (7,8-dihydrofolate monoglutamate or H2Pte-Glu). Also catalyzes successive additions of L-glutamate to tetrahydrofolate or 10-formyltetrahydrofolate or 5,10-methylenetetrahydrofolate, leading to folylpolyglutamate derivatives.</text>
</comment>
<evidence type="ECO:0000256" key="7">
    <source>
        <dbReference type="ARBA" id="ARBA00013023"/>
    </source>
</evidence>
<comment type="catalytic activity">
    <reaction evidence="21">
        <text>(6R)-5,10-methylenetetrahydrofolyl-(gamma-L-Glu)(n) + L-glutamate + ATP = (6R)-5,10-methylenetetrahydrofolyl-(gamma-L-Glu)(n+1) + ADP + phosphate + H(+)</text>
        <dbReference type="Rhea" id="RHEA:51912"/>
        <dbReference type="Rhea" id="RHEA-COMP:13257"/>
        <dbReference type="Rhea" id="RHEA-COMP:13258"/>
        <dbReference type="ChEBI" id="CHEBI:15378"/>
        <dbReference type="ChEBI" id="CHEBI:29985"/>
        <dbReference type="ChEBI" id="CHEBI:30616"/>
        <dbReference type="ChEBI" id="CHEBI:43474"/>
        <dbReference type="ChEBI" id="CHEBI:136572"/>
        <dbReference type="ChEBI" id="CHEBI:456216"/>
        <dbReference type="EC" id="6.3.2.17"/>
    </reaction>
</comment>
<dbReference type="GO" id="GO:0004326">
    <property type="term" value="F:tetrahydrofolylpolyglutamate synthase activity"/>
    <property type="evidence" value="ECO:0007669"/>
    <property type="project" value="UniProtKB-EC"/>
</dbReference>
<organism evidence="26">
    <name type="scientific">Candidatus Kentrum eta</name>
    <dbReference type="NCBI Taxonomy" id="2126337"/>
    <lineage>
        <taxon>Bacteria</taxon>
        <taxon>Pseudomonadati</taxon>
        <taxon>Pseudomonadota</taxon>
        <taxon>Gammaproteobacteria</taxon>
        <taxon>Candidatus Kentrum</taxon>
    </lineage>
</organism>
<evidence type="ECO:0000256" key="10">
    <source>
        <dbReference type="ARBA" id="ARBA00022598"/>
    </source>
</evidence>
<evidence type="ECO:0000256" key="17">
    <source>
        <dbReference type="ARBA" id="ARBA00030592"/>
    </source>
</evidence>
<dbReference type="Pfam" id="PF02875">
    <property type="entry name" value="Mur_ligase_C"/>
    <property type="match status" value="1"/>
</dbReference>
<protein>
    <recommendedName>
        <fullName evidence="9">Dihydrofolate synthase/folylpolyglutamate synthase</fullName>
        <ecNumber evidence="7">6.3.2.12</ecNumber>
        <ecNumber evidence="8">6.3.2.17</ecNumber>
    </recommendedName>
    <alternativeName>
        <fullName evidence="18">Folylpoly-gamma-glutamate synthetase-dihydrofolate synthetase</fullName>
    </alternativeName>
    <alternativeName>
        <fullName evidence="16">Folylpolyglutamate synthetase</fullName>
    </alternativeName>
    <alternativeName>
        <fullName evidence="17">Tetrahydrofolylpolyglutamate synthase</fullName>
    </alternativeName>
</protein>
<evidence type="ECO:0000256" key="1">
    <source>
        <dbReference type="ARBA" id="ARBA00001946"/>
    </source>
</evidence>
<gene>
    <name evidence="25" type="ORF">BECKH772A_GA0070896_100166</name>
    <name evidence="26" type="ORF">BECKH772B_GA0070898_1003313</name>
    <name evidence="27" type="ORF">BECKH772C_GA0070978_100145</name>
</gene>
<keyword evidence="13 23" id="KW-0067">ATP-binding</keyword>
<evidence type="ECO:0000313" key="26">
    <source>
        <dbReference type="EMBL" id="VFJ92763.1"/>
    </source>
</evidence>
<dbReference type="EC" id="6.3.2.17" evidence="8"/>
<feature type="domain" description="Mur ligase C-terminal" evidence="24">
    <location>
        <begin position="290"/>
        <end position="414"/>
    </location>
</feature>
<evidence type="ECO:0000256" key="22">
    <source>
        <dbReference type="ARBA" id="ARBA00049161"/>
    </source>
</evidence>
<evidence type="ECO:0000256" key="12">
    <source>
        <dbReference type="ARBA" id="ARBA00022741"/>
    </source>
</evidence>
<dbReference type="UniPathway" id="UPA00077">
    <property type="reaction ID" value="UER00157"/>
</dbReference>
<evidence type="ECO:0000256" key="5">
    <source>
        <dbReference type="ARBA" id="ARBA00008276"/>
    </source>
</evidence>
<keyword evidence="10 23" id="KW-0436">Ligase</keyword>
<comment type="pathway">
    <text evidence="3">Cofactor biosynthesis; tetrahydrofolate biosynthesis; 7,8-dihydrofolate from 2-amino-4-hydroxy-6-hydroxymethyl-7,8-dihydropteridine diphosphate and 4-aminobenzoate: step 2/2.</text>
</comment>
<dbReference type="EC" id="6.3.2.12" evidence="7"/>
<evidence type="ECO:0000256" key="16">
    <source>
        <dbReference type="ARBA" id="ARBA00030048"/>
    </source>
</evidence>
<evidence type="ECO:0000256" key="13">
    <source>
        <dbReference type="ARBA" id="ARBA00022840"/>
    </source>
</evidence>
<name>A0A450UJQ9_9GAMM</name>
<evidence type="ECO:0000256" key="21">
    <source>
        <dbReference type="ARBA" id="ARBA00049035"/>
    </source>
</evidence>
<evidence type="ECO:0000256" key="11">
    <source>
        <dbReference type="ARBA" id="ARBA00022723"/>
    </source>
</evidence>
<dbReference type="SUPFAM" id="SSF53623">
    <property type="entry name" value="MurD-like peptide ligases, catalytic domain"/>
    <property type="match status" value="1"/>
</dbReference>
<proteinExistence type="inferred from homology"/>
<dbReference type="PIRSF" id="PIRSF001563">
    <property type="entry name" value="Folylpolyglu_synth"/>
    <property type="match status" value="1"/>
</dbReference>
<dbReference type="EMBL" id="CAADFI010000033">
    <property type="protein sequence ID" value="VFJ92763.1"/>
    <property type="molecule type" value="Genomic_DNA"/>
</dbReference>
<dbReference type="NCBIfam" id="TIGR01499">
    <property type="entry name" value="folC"/>
    <property type="match status" value="1"/>
</dbReference>
<dbReference type="PANTHER" id="PTHR11136:SF0">
    <property type="entry name" value="DIHYDROFOLATE SYNTHETASE-RELATED"/>
    <property type="match status" value="1"/>
</dbReference>
<keyword evidence="14" id="KW-0460">Magnesium</keyword>
<keyword evidence="12 23" id="KW-0547">Nucleotide-binding</keyword>
<comment type="catalytic activity">
    <reaction evidence="19">
        <text>(6S)-5,6,7,8-tetrahydrofolyl-(gamma-L-Glu)(n) + L-glutamate + ATP = (6S)-5,6,7,8-tetrahydrofolyl-(gamma-L-Glu)(n+1) + ADP + phosphate + H(+)</text>
        <dbReference type="Rhea" id="RHEA:10580"/>
        <dbReference type="Rhea" id="RHEA-COMP:14738"/>
        <dbReference type="Rhea" id="RHEA-COMP:14740"/>
        <dbReference type="ChEBI" id="CHEBI:15378"/>
        <dbReference type="ChEBI" id="CHEBI:29985"/>
        <dbReference type="ChEBI" id="CHEBI:30616"/>
        <dbReference type="ChEBI" id="CHEBI:43474"/>
        <dbReference type="ChEBI" id="CHEBI:141005"/>
        <dbReference type="ChEBI" id="CHEBI:456216"/>
        <dbReference type="EC" id="6.3.2.17"/>
    </reaction>
</comment>
<dbReference type="GO" id="GO:0046656">
    <property type="term" value="P:folic acid biosynthetic process"/>
    <property type="evidence" value="ECO:0007669"/>
    <property type="project" value="UniProtKB-KW"/>
</dbReference>
<dbReference type="EMBL" id="CAADFJ010000014">
    <property type="protein sequence ID" value="VFJ97567.1"/>
    <property type="molecule type" value="Genomic_DNA"/>
</dbReference>
<comment type="catalytic activity">
    <reaction evidence="20">
        <text>10-formyltetrahydrofolyl-(gamma-L-Glu)(n) + L-glutamate + ATP = 10-formyltetrahydrofolyl-(gamma-L-Glu)(n+1) + ADP + phosphate + H(+)</text>
        <dbReference type="Rhea" id="RHEA:51904"/>
        <dbReference type="Rhea" id="RHEA-COMP:13088"/>
        <dbReference type="Rhea" id="RHEA-COMP:14300"/>
        <dbReference type="ChEBI" id="CHEBI:15378"/>
        <dbReference type="ChEBI" id="CHEBI:29985"/>
        <dbReference type="ChEBI" id="CHEBI:30616"/>
        <dbReference type="ChEBI" id="CHEBI:43474"/>
        <dbReference type="ChEBI" id="CHEBI:134413"/>
        <dbReference type="ChEBI" id="CHEBI:456216"/>
        <dbReference type="EC" id="6.3.2.17"/>
    </reaction>
</comment>
<reference evidence="26" key="1">
    <citation type="submission" date="2019-02" db="EMBL/GenBank/DDBJ databases">
        <authorList>
            <person name="Gruber-Vodicka R. H."/>
            <person name="Seah K. B. B."/>
        </authorList>
    </citation>
    <scope>NUCLEOTIDE SEQUENCE</scope>
    <source>
        <strain evidence="27">BECK_SA2B12</strain>
        <strain evidence="25">BECK_SA2B15</strain>
        <strain evidence="26">BECK_SA2B20</strain>
    </source>
</reference>
<evidence type="ECO:0000256" key="18">
    <source>
        <dbReference type="ARBA" id="ARBA00032510"/>
    </source>
</evidence>
<evidence type="ECO:0000256" key="8">
    <source>
        <dbReference type="ARBA" id="ARBA00013025"/>
    </source>
</evidence>
<dbReference type="InterPro" id="IPR004101">
    <property type="entry name" value="Mur_ligase_C"/>
</dbReference>
<evidence type="ECO:0000256" key="3">
    <source>
        <dbReference type="ARBA" id="ARBA00004799"/>
    </source>
</evidence>
<dbReference type="InterPro" id="IPR001645">
    <property type="entry name" value="Folylpolyglutamate_synth"/>
</dbReference>
<comment type="subunit">
    <text evidence="6">Monomer.</text>
</comment>
<dbReference type="GO" id="GO:0008841">
    <property type="term" value="F:dihydrofolate synthase activity"/>
    <property type="evidence" value="ECO:0007669"/>
    <property type="project" value="UniProtKB-EC"/>
</dbReference>
<dbReference type="AlphaFoldDB" id="A0A450UJQ9"/>
<evidence type="ECO:0000256" key="15">
    <source>
        <dbReference type="ARBA" id="ARBA00022909"/>
    </source>
</evidence>
<evidence type="ECO:0000313" key="27">
    <source>
        <dbReference type="EMBL" id="VFJ97567.1"/>
    </source>
</evidence>
<sequence length="428" mass="46814">MRFHRLPDWLAWQETCHHTPIDLDLERVARVADRLGLNRLPFPILSIAGTNGKGSGVALLESIFTRAGYRVGTHTSPHLLRYNERVRLAGREASDEALVRAFHEIDRARGPTTLTYFEFGALAAMWLFRRAGPDVAVLEVGLGGRLDAVNVFDADIALITTIDLDHQAWLGNDREAIGREKAGIYRAGRPAVCGDPAPPASVRDHARAMGAPWYCAGRDFRAWEDPHAPDRWHWESRLGGYRGLPNPALAGGHQRQNAAGALMVLALLRDRLPVPQEAVRRGLAGVTLPGRFQVSETPEGVTRILDVAHNPQAARALARLLREKPRGGRTLAVVAMLEDKDREGVLRAMEVAVHVWYAADLDVPRGGTAKMMAATLSRSATDARVHTLPGVPEAYHAALQDARPGDRIVVFGSFYTVGIVSRLMAEGG</sequence>
<dbReference type="Gene3D" id="3.40.1190.10">
    <property type="entry name" value="Mur-like, catalytic domain"/>
    <property type="match status" value="1"/>
</dbReference>
<keyword evidence="15" id="KW-0289">Folate biosynthesis</keyword>
<dbReference type="FunFam" id="3.40.1190.10:FF:000004">
    <property type="entry name" value="Dihydrofolate synthase/folylpolyglutamate synthase"/>
    <property type="match status" value="1"/>
</dbReference>
<dbReference type="InterPro" id="IPR036565">
    <property type="entry name" value="Mur-like_cat_sf"/>
</dbReference>
<comment type="catalytic activity">
    <reaction evidence="22">
        <text>7,8-dihydropteroate + L-glutamate + ATP = 7,8-dihydrofolate + ADP + phosphate + H(+)</text>
        <dbReference type="Rhea" id="RHEA:23584"/>
        <dbReference type="ChEBI" id="CHEBI:15378"/>
        <dbReference type="ChEBI" id="CHEBI:17839"/>
        <dbReference type="ChEBI" id="CHEBI:29985"/>
        <dbReference type="ChEBI" id="CHEBI:30616"/>
        <dbReference type="ChEBI" id="CHEBI:43474"/>
        <dbReference type="ChEBI" id="CHEBI:57451"/>
        <dbReference type="ChEBI" id="CHEBI:456216"/>
        <dbReference type="EC" id="6.3.2.12"/>
    </reaction>
</comment>
<dbReference type="PANTHER" id="PTHR11136">
    <property type="entry name" value="FOLYLPOLYGLUTAMATE SYNTHASE-RELATED"/>
    <property type="match status" value="1"/>
</dbReference>
<evidence type="ECO:0000256" key="4">
    <source>
        <dbReference type="ARBA" id="ARBA00005150"/>
    </source>
</evidence>
<keyword evidence="11" id="KW-0479">Metal-binding</keyword>
<evidence type="ECO:0000259" key="24">
    <source>
        <dbReference type="Pfam" id="PF02875"/>
    </source>
</evidence>
<dbReference type="GO" id="GO:0005737">
    <property type="term" value="C:cytoplasm"/>
    <property type="evidence" value="ECO:0007669"/>
    <property type="project" value="TreeGrafter"/>
</dbReference>
<evidence type="ECO:0000313" key="25">
    <source>
        <dbReference type="EMBL" id="VFJ89576.1"/>
    </source>
</evidence>
<dbReference type="GO" id="GO:0046654">
    <property type="term" value="P:tetrahydrofolate biosynthetic process"/>
    <property type="evidence" value="ECO:0007669"/>
    <property type="project" value="UniProtKB-UniPathway"/>
</dbReference>
<evidence type="ECO:0000256" key="2">
    <source>
        <dbReference type="ARBA" id="ARBA00002714"/>
    </source>
</evidence>
<dbReference type="GO" id="GO:0046872">
    <property type="term" value="F:metal ion binding"/>
    <property type="evidence" value="ECO:0007669"/>
    <property type="project" value="UniProtKB-KW"/>
</dbReference>
<dbReference type="GO" id="GO:0005524">
    <property type="term" value="F:ATP binding"/>
    <property type="evidence" value="ECO:0007669"/>
    <property type="project" value="UniProtKB-KW"/>
</dbReference>
<dbReference type="NCBIfam" id="NF008101">
    <property type="entry name" value="PRK10846.1"/>
    <property type="match status" value="1"/>
</dbReference>
<accession>A0A450UJQ9</accession>
<dbReference type="InterPro" id="IPR036615">
    <property type="entry name" value="Mur_ligase_C_dom_sf"/>
</dbReference>
<comment type="similarity">
    <text evidence="5 23">Belongs to the folylpolyglutamate synthase family.</text>
</comment>
<evidence type="ECO:0000256" key="19">
    <source>
        <dbReference type="ARBA" id="ARBA00047493"/>
    </source>
</evidence>
<evidence type="ECO:0000256" key="9">
    <source>
        <dbReference type="ARBA" id="ARBA00019357"/>
    </source>
</evidence>
<comment type="cofactor">
    <cofactor evidence="1">
        <name>Mg(2+)</name>
        <dbReference type="ChEBI" id="CHEBI:18420"/>
    </cofactor>
</comment>
<comment type="pathway">
    <text evidence="4">Cofactor biosynthesis; tetrahydrofolylpolyglutamate biosynthesis.</text>
</comment>
<dbReference type="EMBL" id="CAADFG010000016">
    <property type="protein sequence ID" value="VFJ89576.1"/>
    <property type="molecule type" value="Genomic_DNA"/>
</dbReference>
<dbReference type="SUPFAM" id="SSF53244">
    <property type="entry name" value="MurD-like peptide ligases, peptide-binding domain"/>
    <property type="match status" value="1"/>
</dbReference>
<evidence type="ECO:0000256" key="14">
    <source>
        <dbReference type="ARBA" id="ARBA00022842"/>
    </source>
</evidence>
<dbReference type="Gene3D" id="3.90.190.20">
    <property type="entry name" value="Mur ligase, C-terminal domain"/>
    <property type="match status" value="1"/>
</dbReference>